<evidence type="ECO:0000256" key="2">
    <source>
        <dbReference type="ARBA" id="ARBA00022692"/>
    </source>
</evidence>
<feature type="transmembrane region" description="Helical" evidence="5">
    <location>
        <begin position="87"/>
        <end position="119"/>
    </location>
</feature>
<evidence type="ECO:0000313" key="7">
    <source>
        <dbReference type="Proteomes" id="UP001296873"/>
    </source>
</evidence>
<reference evidence="6 7" key="1">
    <citation type="journal article" date="2020" name="Microorganisms">
        <title>Osmotic Adaptation and Compatible Solute Biosynthesis of Phototrophic Bacteria as Revealed from Genome Analyses.</title>
        <authorList>
            <person name="Imhoff J.F."/>
            <person name="Rahn T."/>
            <person name="Kunzel S."/>
            <person name="Keller A."/>
            <person name="Neulinger S.C."/>
        </authorList>
    </citation>
    <scope>NUCLEOTIDE SEQUENCE [LARGE SCALE GENOMIC DNA]</scope>
    <source>
        <strain evidence="6 7">DSM 9895</strain>
    </source>
</reference>
<accession>A0ABS1DBN7</accession>
<comment type="caution">
    <text evidence="6">The sequence shown here is derived from an EMBL/GenBank/DDBJ whole genome shotgun (WGS) entry which is preliminary data.</text>
</comment>
<evidence type="ECO:0008006" key="8">
    <source>
        <dbReference type="Google" id="ProtNLM"/>
    </source>
</evidence>
<dbReference type="Gene3D" id="1.20.120.1630">
    <property type="match status" value="1"/>
</dbReference>
<keyword evidence="4 5" id="KW-0472">Membrane</keyword>
<evidence type="ECO:0000256" key="3">
    <source>
        <dbReference type="ARBA" id="ARBA00022989"/>
    </source>
</evidence>
<sequence>MPQSLQKRQRGRKKQLWALAAVSTGLILVSAPWLPASHPVPLAKEVLGGLLIVLAVAGRVWTTSHIGGRKKRELVTTGPYALSRNPLYGFSVLGAVGIGLSTGSLVIGLGLGAGVFAVLDAISRHEEAFLRQQFGSAYDSYCRQTRRWLSLRRPRQPAEGVSPSRERILYSLRDSSLMLLAIPFIQLVQYLQAQDVLPRLLFIP</sequence>
<dbReference type="RefSeq" id="WP_200339703.1">
    <property type="nucleotide sequence ID" value="NZ_NRRL01000008.1"/>
</dbReference>
<keyword evidence="2 5" id="KW-0812">Transmembrane</keyword>
<dbReference type="Proteomes" id="UP001296873">
    <property type="component" value="Unassembled WGS sequence"/>
</dbReference>
<evidence type="ECO:0000256" key="4">
    <source>
        <dbReference type="ARBA" id="ARBA00023136"/>
    </source>
</evidence>
<protein>
    <recommendedName>
        <fullName evidence="8">Isoprenylcysteine carboxylmethyltransferase family protein</fullName>
    </recommendedName>
</protein>
<evidence type="ECO:0000313" key="6">
    <source>
        <dbReference type="EMBL" id="MBK1667547.1"/>
    </source>
</evidence>
<dbReference type="Pfam" id="PF04191">
    <property type="entry name" value="PEMT"/>
    <property type="match status" value="1"/>
</dbReference>
<organism evidence="6 7">
    <name type="scientific">Rhodovibrio sodomensis</name>
    <dbReference type="NCBI Taxonomy" id="1088"/>
    <lineage>
        <taxon>Bacteria</taxon>
        <taxon>Pseudomonadati</taxon>
        <taxon>Pseudomonadota</taxon>
        <taxon>Alphaproteobacteria</taxon>
        <taxon>Rhodospirillales</taxon>
        <taxon>Rhodovibrionaceae</taxon>
        <taxon>Rhodovibrio</taxon>
    </lineage>
</organism>
<evidence type="ECO:0000256" key="1">
    <source>
        <dbReference type="ARBA" id="ARBA00004127"/>
    </source>
</evidence>
<proteinExistence type="predicted"/>
<feature type="transmembrane region" description="Helical" evidence="5">
    <location>
        <begin position="16"/>
        <end position="34"/>
    </location>
</feature>
<dbReference type="InterPro" id="IPR007318">
    <property type="entry name" value="Phopholipid_MeTrfase"/>
</dbReference>
<comment type="subcellular location">
    <subcellularLocation>
        <location evidence="1">Endomembrane system</location>
        <topology evidence="1">Multi-pass membrane protein</topology>
    </subcellularLocation>
</comment>
<keyword evidence="3 5" id="KW-1133">Transmembrane helix</keyword>
<evidence type="ECO:0000256" key="5">
    <source>
        <dbReference type="SAM" id="Phobius"/>
    </source>
</evidence>
<keyword evidence="7" id="KW-1185">Reference proteome</keyword>
<feature type="transmembrane region" description="Helical" evidence="5">
    <location>
        <begin position="46"/>
        <end position="66"/>
    </location>
</feature>
<dbReference type="PANTHER" id="PTHR12714:SF24">
    <property type="entry name" value="SLR1182 PROTEIN"/>
    <property type="match status" value="1"/>
</dbReference>
<name>A0ABS1DBN7_9PROT</name>
<gene>
    <name evidence="6" type="ORF">CKO28_05815</name>
</gene>
<dbReference type="PANTHER" id="PTHR12714">
    <property type="entry name" value="PROTEIN-S ISOPRENYLCYSTEINE O-METHYLTRANSFERASE"/>
    <property type="match status" value="1"/>
</dbReference>
<dbReference type="EMBL" id="NRRL01000008">
    <property type="protein sequence ID" value="MBK1667547.1"/>
    <property type="molecule type" value="Genomic_DNA"/>
</dbReference>